<name>A0ACC2LKW7_PERAE</name>
<accession>A0ACC2LKW7</accession>
<comment type="caution">
    <text evidence="1">The sequence shown here is derived from an EMBL/GenBank/DDBJ whole genome shotgun (WGS) entry which is preliminary data.</text>
</comment>
<proteinExistence type="predicted"/>
<evidence type="ECO:0000313" key="1">
    <source>
        <dbReference type="EMBL" id="KAJ8634107.1"/>
    </source>
</evidence>
<gene>
    <name evidence="1" type="ORF">MRB53_027443</name>
</gene>
<evidence type="ECO:0000313" key="2">
    <source>
        <dbReference type="Proteomes" id="UP001234297"/>
    </source>
</evidence>
<dbReference type="EMBL" id="CM056816">
    <property type="protein sequence ID" value="KAJ8634107.1"/>
    <property type="molecule type" value="Genomic_DNA"/>
</dbReference>
<protein>
    <submittedName>
        <fullName evidence="1">Uncharacterized protein</fullName>
    </submittedName>
</protein>
<organism evidence="1 2">
    <name type="scientific">Persea americana</name>
    <name type="common">Avocado</name>
    <dbReference type="NCBI Taxonomy" id="3435"/>
    <lineage>
        <taxon>Eukaryota</taxon>
        <taxon>Viridiplantae</taxon>
        <taxon>Streptophyta</taxon>
        <taxon>Embryophyta</taxon>
        <taxon>Tracheophyta</taxon>
        <taxon>Spermatophyta</taxon>
        <taxon>Magnoliopsida</taxon>
        <taxon>Magnoliidae</taxon>
        <taxon>Laurales</taxon>
        <taxon>Lauraceae</taxon>
        <taxon>Persea</taxon>
    </lineage>
</organism>
<reference evidence="1 2" key="1">
    <citation type="journal article" date="2022" name="Hortic Res">
        <title>A haplotype resolved chromosomal level avocado genome allows analysis of novel avocado genes.</title>
        <authorList>
            <person name="Nath O."/>
            <person name="Fletcher S.J."/>
            <person name="Hayward A."/>
            <person name="Shaw L.M."/>
            <person name="Masouleh A.K."/>
            <person name="Furtado A."/>
            <person name="Henry R.J."/>
            <person name="Mitter N."/>
        </authorList>
    </citation>
    <scope>NUCLEOTIDE SEQUENCE [LARGE SCALE GENOMIC DNA]</scope>
    <source>
        <strain evidence="2">cv. Hass</strain>
    </source>
</reference>
<dbReference type="Proteomes" id="UP001234297">
    <property type="component" value="Chromosome 8"/>
</dbReference>
<sequence>MAASAPLLLAIAMLLFFCLPYNLMATGFSVDLIHRDSPKSPFYNNSSESISDRLSRAIQQSNSRVEYFVNSSSVATLIKGVSSTVRPGHGNYLMAIYLGTPPVEILAVVDTVSDLIWTHCSPPLFDPSRSSSYKEISCSSSSCWKLPEFGCTNNGSCMYSNGVLAAETLTMMASSDAGYVNLPNITFGCSSHFDNSRAGVVSLGGGAFSLVSQLGPFVGKKFSYCFVPYNQNASSSRIHFGDSAVVSGPRSVYTPLVLKPVSKSIIYVTLEYISVGDQSVFLPSIEKGNTVMDSGTTLTYLPTQAYRELLSVLKGAIDLAPVQDPSNNFDLCYKHGKDFNVPDLKFGFDAADELLLGPLNTFLLVDENVTCAAFFGSDSINSVMGSIAQQNIKIGYDFDDMVVAFQPTDCAHDQ</sequence>
<keyword evidence="2" id="KW-1185">Reference proteome</keyword>